<feature type="domain" description="Arf-GAP" evidence="7">
    <location>
        <begin position="8"/>
        <end position="124"/>
    </location>
</feature>
<gene>
    <name evidence="8" type="ORF">TrCOL_g5427</name>
</gene>
<protein>
    <recommendedName>
        <fullName evidence="7">Arf-GAP domain-containing protein</fullName>
    </recommendedName>
</protein>
<dbReference type="InterPro" id="IPR001164">
    <property type="entry name" value="ArfGAP_dom"/>
</dbReference>
<evidence type="ECO:0000256" key="5">
    <source>
        <dbReference type="PROSITE-ProRule" id="PRU00288"/>
    </source>
</evidence>
<feature type="compositionally biased region" description="Polar residues" evidence="6">
    <location>
        <begin position="461"/>
        <end position="473"/>
    </location>
</feature>
<keyword evidence="2" id="KW-0479">Metal-binding</keyword>
<feature type="region of interest" description="Disordered" evidence="6">
    <location>
        <begin position="122"/>
        <end position="184"/>
    </location>
</feature>
<evidence type="ECO:0000259" key="7">
    <source>
        <dbReference type="PROSITE" id="PS50115"/>
    </source>
</evidence>
<name>A0A9W7GL03_9STRA</name>
<feature type="region of interest" description="Disordered" evidence="6">
    <location>
        <begin position="201"/>
        <end position="245"/>
    </location>
</feature>
<feature type="compositionally biased region" description="Gly residues" evidence="6">
    <location>
        <begin position="374"/>
        <end position="389"/>
    </location>
</feature>
<evidence type="ECO:0000256" key="6">
    <source>
        <dbReference type="SAM" id="MobiDB-lite"/>
    </source>
</evidence>
<dbReference type="OrthoDB" id="983479at2759"/>
<organism evidence="8 9">
    <name type="scientific">Triparma columacea</name>
    <dbReference type="NCBI Taxonomy" id="722753"/>
    <lineage>
        <taxon>Eukaryota</taxon>
        <taxon>Sar</taxon>
        <taxon>Stramenopiles</taxon>
        <taxon>Ochrophyta</taxon>
        <taxon>Bolidophyceae</taxon>
        <taxon>Parmales</taxon>
        <taxon>Triparmaceae</taxon>
        <taxon>Triparma</taxon>
    </lineage>
</organism>
<proteinExistence type="predicted"/>
<dbReference type="Pfam" id="PF01412">
    <property type="entry name" value="ArfGap"/>
    <property type="match status" value="1"/>
</dbReference>
<dbReference type="SUPFAM" id="SSF57863">
    <property type="entry name" value="ArfGap/RecO-like zinc finger"/>
    <property type="match status" value="1"/>
</dbReference>
<evidence type="ECO:0000256" key="1">
    <source>
        <dbReference type="ARBA" id="ARBA00022468"/>
    </source>
</evidence>
<dbReference type="AlphaFoldDB" id="A0A9W7GL03"/>
<feature type="compositionally biased region" description="Basic and acidic residues" evidence="6">
    <location>
        <begin position="163"/>
        <end position="184"/>
    </location>
</feature>
<feature type="compositionally biased region" description="Gly residues" evidence="6">
    <location>
        <begin position="202"/>
        <end position="218"/>
    </location>
</feature>
<evidence type="ECO:0000256" key="2">
    <source>
        <dbReference type="ARBA" id="ARBA00022723"/>
    </source>
</evidence>
<keyword evidence="1" id="KW-0343">GTPase activation</keyword>
<sequence length="473" mass="48254">MSTSQMTPSDQKIVRALPGNDRCCDCSSLHPQWASVTYGNLFCLECSGVHRSLGVHISFVRSMAMDSWAPTQLAAMFAGGNKKMNEFLEARGTRRDTPIAQKYNSEAAKLYKLVLKARVKGEQEPTELPASERGFSGGGGGGGGGGGYSGISSTSGAGGAKVDYSRGDPNGMERLRGETDGEYVERQMKLKDEAKRRMRAKFGGGAGGMGGGSMGGVGSSSSRGSSGGMGGVGSSSSYNPATGRYEDEGGGLDGIMTGIGGMLGGIGNMVGNAAAVAKAKAEEAQLGKKAEGFWGGAVSAVNNPTAGRDASEAVGSFWSRVQQAAGDIAKVITEPDDGGGTGGMGMDGLQALRMKAKEQTKVKPTKYKGFGSDTVGGGGSGSGSGGGGGVREDFDDFDNDGWGAEGDIDVGEGPGGQPEPPRPPPVVQAAEQPKPPEAPKEIGSRGDMGGLKVKKVEMKQPMSSDDFFSSFGA</sequence>
<dbReference type="PROSITE" id="PS50115">
    <property type="entry name" value="ARFGAP"/>
    <property type="match status" value="1"/>
</dbReference>
<dbReference type="InterPro" id="IPR037278">
    <property type="entry name" value="ARFGAP/RecO"/>
</dbReference>
<dbReference type="Proteomes" id="UP001165065">
    <property type="component" value="Unassembled WGS sequence"/>
</dbReference>
<keyword evidence="4" id="KW-0862">Zinc</keyword>
<feature type="compositionally biased region" description="Pro residues" evidence="6">
    <location>
        <begin position="417"/>
        <end position="426"/>
    </location>
</feature>
<reference evidence="9" key="1">
    <citation type="journal article" date="2023" name="Commun. Biol.">
        <title>Genome analysis of Parmales, the sister group of diatoms, reveals the evolutionary specialization of diatoms from phago-mixotrophs to photoautotrophs.</title>
        <authorList>
            <person name="Ban H."/>
            <person name="Sato S."/>
            <person name="Yoshikawa S."/>
            <person name="Yamada K."/>
            <person name="Nakamura Y."/>
            <person name="Ichinomiya M."/>
            <person name="Sato N."/>
            <person name="Blanc-Mathieu R."/>
            <person name="Endo H."/>
            <person name="Kuwata A."/>
            <person name="Ogata H."/>
        </authorList>
    </citation>
    <scope>NUCLEOTIDE SEQUENCE [LARGE SCALE GENOMIC DNA]</scope>
</reference>
<feature type="compositionally biased region" description="Gly residues" evidence="6">
    <location>
        <begin position="135"/>
        <end position="149"/>
    </location>
</feature>
<accession>A0A9W7GL03</accession>
<keyword evidence="9" id="KW-1185">Reference proteome</keyword>
<dbReference type="CDD" id="cd08830">
    <property type="entry name" value="ArfGap_ArfGap1"/>
    <property type="match status" value="1"/>
</dbReference>
<dbReference type="GO" id="GO:0005096">
    <property type="term" value="F:GTPase activator activity"/>
    <property type="evidence" value="ECO:0007669"/>
    <property type="project" value="UniProtKB-KW"/>
</dbReference>
<dbReference type="EMBL" id="BRYA01000353">
    <property type="protein sequence ID" value="GMI47647.1"/>
    <property type="molecule type" value="Genomic_DNA"/>
</dbReference>
<dbReference type="InterPro" id="IPR038508">
    <property type="entry name" value="ArfGAP_dom_sf"/>
</dbReference>
<dbReference type="PANTHER" id="PTHR45686">
    <property type="entry name" value="ADP-RIBOSYLATION FACTOR GTPASE ACTIVATING PROTEIN 3, ISOFORM H-RELATED"/>
    <property type="match status" value="1"/>
</dbReference>
<evidence type="ECO:0000256" key="4">
    <source>
        <dbReference type="ARBA" id="ARBA00022833"/>
    </source>
</evidence>
<feature type="region of interest" description="Disordered" evidence="6">
    <location>
        <begin position="358"/>
        <end position="473"/>
    </location>
</feature>
<dbReference type="Gene3D" id="1.10.220.150">
    <property type="entry name" value="Arf GTPase activating protein"/>
    <property type="match status" value="1"/>
</dbReference>
<evidence type="ECO:0000313" key="8">
    <source>
        <dbReference type="EMBL" id="GMI47647.1"/>
    </source>
</evidence>
<comment type="caution">
    <text evidence="8">The sequence shown here is derived from an EMBL/GenBank/DDBJ whole genome shotgun (WGS) entry which is preliminary data.</text>
</comment>
<dbReference type="PANTHER" id="PTHR45686:SF4">
    <property type="entry name" value="ADP-RIBOSYLATION FACTOR GTPASE ACTIVATING PROTEIN 3, ISOFORM H"/>
    <property type="match status" value="1"/>
</dbReference>
<keyword evidence="3 5" id="KW-0863">Zinc-finger</keyword>
<evidence type="ECO:0000313" key="9">
    <source>
        <dbReference type="Proteomes" id="UP001165065"/>
    </source>
</evidence>
<dbReference type="GO" id="GO:0048205">
    <property type="term" value="P:COPI coating of Golgi vesicle"/>
    <property type="evidence" value="ECO:0007669"/>
    <property type="project" value="TreeGrafter"/>
</dbReference>
<dbReference type="PRINTS" id="PR00405">
    <property type="entry name" value="REVINTRACTNG"/>
</dbReference>
<dbReference type="GO" id="GO:0008270">
    <property type="term" value="F:zinc ion binding"/>
    <property type="evidence" value="ECO:0007669"/>
    <property type="project" value="UniProtKB-KW"/>
</dbReference>
<evidence type="ECO:0000256" key="3">
    <source>
        <dbReference type="ARBA" id="ARBA00022771"/>
    </source>
</evidence>
<dbReference type="SMART" id="SM00105">
    <property type="entry name" value="ArfGap"/>
    <property type="match status" value="1"/>
</dbReference>
<dbReference type="GO" id="GO:0000139">
    <property type="term" value="C:Golgi membrane"/>
    <property type="evidence" value="ECO:0007669"/>
    <property type="project" value="GOC"/>
</dbReference>